<feature type="compositionally biased region" description="Basic and acidic residues" evidence="2">
    <location>
        <begin position="281"/>
        <end position="291"/>
    </location>
</feature>
<dbReference type="EMBL" id="BLLK01000069">
    <property type="protein sequence ID" value="GFH60567.1"/>
    <property type="molecule type" value="Genomic_DNA"/>
</dbReference>
<evidence type="ECO:0000256" key="1">
    <source>
        <dbReference type="SAM" id="Coils"/>
    </source>
</evidence>
<proteinExistence type="predicted"/>
<evidence type="ECO:0000256" key="3">
    <source>
        <dbReference type="SAM" id="SignalP"/>
    </source>
</evidence>
<name>A0AAD3D9T6_9STRA</name>
<keyword evidence="5" id="KW-1185">Reference proteome</keyword>
<feature type="region of interest" description="Disordered" evidence="2">
    <location>
        <begin position="269"/>
        <end position="291"/>
    </location>
</feature>
<evidence type="ECO:0000313" key="5">
    <source>
        <dbReference type="Proteomes" id="UP001054902"/>
    </source>
</evidence>
<organism evidence="4 5">
    <name type="scientific">Chaetoceros tenuissimus</name>
    <dbReference type="NCBI Taxonomy" id="426638"/>
    <lineage>
        <taxon>Eukaryota</taxon>
        <taxon>Sar</taxon>
        <taxon>Stramenopiles</taxon>
        <taxon>Ochrophyta</taxon>
        <taxon>Bacillariophyta</taxon>
        <taxon>Coscinodiscophyceae</taxon>
        <taxon>Chaetocerotophycidae</taxon>
        <taxon>Chaetocerotales</taxon>
        <taxon>Chaetocerotaceae</taxon>
        <taxon>Chaetoceros</taxon>
    </lineage>
</organism>
<dbReference type="Proteomes" id="UP001054902">
    <property type="component" value="Unassembled WGS sequence"/>
</dbReference>
<evidence type="ECO:0000313" key="4">
    <source>
        <dbReference type="EMBL" id="GFH60567.1"/>
    </source>
</evidence>
<feature type="signal peptide" evidence="3">
    <location>
        <begin position="1"/>
        <end position="26"/>
    </location>
</feature>
<dbReference type="AlphaFoldDB" id="A0AAD3D9T6"/>
<keyword evidence="3" id="KW-0732">Signal</keyword>
<gene>
    <name evidence="4" type="ORF">CTEN210_17043</name>
</gene>
<evidence type="ECO:0000256" key="2">
    <source>
        <dbReference type="SAM" id="MobiDB-lite"/>
    </source>
</evidence>
<protein>
    <submittedName>
        <fullName evidence="4">Uncharacterized protein</fullName>
    </submittedName>
</protein>
<comment type="caution">
    <text evidence="4">The sequence shown here is derived from an EMBL/GenBank/DDBJ whole genome shotgun (WGS) entry which is preliminary data.</text>
</comment>
<reference evidence="4 5" key="1">
    <citation type="journal article" date="2021" name="Sci. Rep.">
        <title>The genome of the diatom Chaetoceros tenuissimus carries an ancient integrated fragment of an extant virus.</title>
        <authorList>
            <person name="Hongo Y."/>
            <person name="Kimura K."/>
            <person name="Takaki Y."/>
            <person name="Yoshida Y."/>
            <person name="Baba S."/>
            <person name="Kobayashi G."/>
            <person name="Nagasaki K."/>
            <person name="Hano T."/>
            <person name="Tomaru Y."/>
        </authorList>
    </citation>
    <scope>NUCLEOTIDE SEQUENCE [LARGE SCALE GENOMIC DNA]</scope>
    <source>
        <strain evidence="4 5">NIES-3715</strain>
    </source>
</reference>
<sequence>MIYDDYNILRCLSLILFFCFAERIAGFSSNHYSICLQTRVYKKNNVHLASSGGEEAFESLPATVETTSTSLFNVNSGNLQRLTGTFDPKSFEKMAEQKVERQCELKAQVMVEKAVEDVINAQYKSGILQNPSERDPPSFTSNTIDVIDVTESTQTSLDGNEFQQLKSNSVFPLKQDGNTNSQDNLHDGLLVDCKNFIADASNNNVGTFGIDSEIDISQTSDPHSLDDSLDFHDIVIDVEDSTELLIDTTVEESKEVPLEMGLTLIDKSHDSSASRNSYDNQMDHKSDSGEREIESVAHDKIQTGSKQDIYRIDTVKSVMEVINNNIYTILDGTTNDYSSSILGVVDLEDGLGIEHEESLAKTMSFLISSPISVDQKSKKTSKELRELELIAESKVEKVVEAQVEAETEALVESAVILPTQKQVEKKIQQMEEKAEAERLRAEADRLKLEQERVEAERLQRAEQEEEEAKLRKRLEAQQLENERLERKARIAYLERKNSEKRKQLYREKLDRDRREAKMIEQEYAGLSDADKAYRILINLGLIQEHREPISPQLDDEELAPVGIWL</sequence>
<feature type="coiled-coil region" evidence="1">
    <location>
        <begin position="420"/>
        <end position="529"/>
    </location>
</feature>
<feature type="chain" id="PRO_5041898797" evidence="3">
    <location>
        <begin position="27"/>
        <end position="565"/>
    </location>
</feature>
<keyword evidence="1" id="KW-0175">Coiled coil</keyword>
<accession>A0AAD3D9T6</accession>